<accession>A0A8S9IM37</accession>
<dbReference type="AlphaFoldDB" id="A0A8S9IM37"/>
<reference evidence="1" key="1">
    <citation type="submission" date="2019-12" db="EMBL/GenBank/DDBJ databases">
        <title>Genome sequencing and annotation of Brassica cretica.</title>
        <authorList>
            <person name="Studholme D.J."/>
            <person name="Sarris P.F."/>
        </authorList>
    </citation>
    <scope>NUCLEOTIDE SEQUENCE</scope>
    <source>
        <strain evidence="1">PFS-102/07</strain>
        <tissue evidence="1">Leaf</tissue>
    </source>
</reference>
<organism evidence="1">
    <name type="scientific">Brassica cretica</name>
    <name type="common">Mustard</name>
    <dbReference type="NCBI Taxonomy" id="69181"/>
    <lineage>
        <taxon>Eukaryota</taxon>
        <taxon>Viridiplantae</taxon>
        <taxon>Streptophyta</taxon>
        <taxon>Embryophyta</taxon>
        <taxon>Tracheophyta</taxon>
        <taxon>Spermatophyta</taxon>
        <taxon>Magnoliopsida</taxon>
        <taxon>eudicotyledons</taxon>
        <taxon>Gunneridae</taxon>
        <taxon>Pentapetalae</taxon>
        <taxon>rosids</taxon>
        <taxon>malvids</taxon>
        <taxon>Brassicales</taxon>
        <taxon>Brassicaceae</taxon>
        <taxon>Brassiceae</taxon>
        <taxon>Brassica</taxon>
    </lineage>
</organism>
<protein>
    <submittedName>
        <fullName evidence="1">Uncharacterized protein</fullName>
    </submittedName>
</protein>
<gene>
    <name evidence="1" type="ORF">F2Q70_00002677</name>
</gene>
<comment type="caution">
    <text evidence="1">The sequence shown here is derived from an EMBL/GenBank/DDBJ whole genome shotgun (WGS) entry which is preliminary data.</text>
</comment>
<evidence type="ECO:0000313" key="1">
    <source>
        <dbReference type="EMBL" id="KAF2570909.1"/>
    </source>
</evidence>
<sequence length="293" mass="31629">MRVRHNWLVCILHISPTVDKKVLPSNREQFQFSLISKTWKSTRTRALPICTSRPRWSAITLGKMLIDAPVQCMWELNTLHHTRYCKFPTITLLLQCNPILHLVSGLIKHSPNVLFSAPGLSEEHPQSVGKVLPIGSLSTSIGSSASSECVLVVYGRCSSIDGCWSLSIGGGLSLSIDDDGGLCLPIDLGGCGFDKPGNPVLRILPYGYGPVYVVGALVAAGEIGATRVGPWGPPDLYLMVPATKAQGLQPPEHLSSDLLHQADDPPGHAGFHCYLVQVSKAQQSLAAQYRSMS</sequence>
<proteinExistence type="predicted"/>
<dbReference type="EMBL" id="QGKY02001015">
    <property type="protein sequence ID" value="KAF2570909.1"/>
    <property type="molecule type" value="Genomic_DNA"/>
</dbReference>
<name>A0A8S9IM37_BRACR</name>